<evidence type="ECO:0000256" key="2">
    <source>
        <dbReference type="ARBA" id="ARBA00020953"/>
    </source>
</evidence>
<dbReference type="CDD" id="cd01895">
    <property type="entry name" value="EngA2"/>
    <property type="match status" value="1"/>
</dbReference>
<dbReference type="NCBIfam" id="TIGR03594">
    <property type="entry name" value="GTPase_EngA"/>
    <property type="match status" value="1"/>
</dbReference>
<evidence type="ECO:0000256" key="6">
    <source>
        <dbReference type="ARBA" id="ARBA00023134"/>
    </source>
</evidence>
<evidence type="ECO:0000259" key="8">
    <source>
        <dbReference type="PROSITE" id="PS51712"/>
    </source>
</evidence>
<dbReference type="AlphaFoldDB" id="A0A6J6WXB9"/>
<evidence type="ECO:0000313" key="10">
    <source>
        <dbReference type="EMBL" id="CAB4626329.1"/>
    </source>
</evidence>
<dbReference type="Pfam" id="PF01926">
    <property type="entry name" value="MMR_HSR1"/>
    <property type="match status" value="2"/>
</dbReference>
<keyword evidence="3" id="KW-0690">Ribosome biogenesis</keyword>
<feature type="domain" description="EngA-type G" evidence="8">
    <location>
        <begin position="197"/>
        <end position="371"/>
    </location>
</feature>
<sequence>MSEVSEVQLPVAVIVGRPNVGKSTLFNRVIGEQAAIVEDRPGVTRDRKELEANWLGHRFTLVDTGGWMPGGSELDTKVSRQVEAAVRHADLVIFVVDGSVGLTDDDELMAAWLRKSDAEVMVVVNKADNDRRESDRWDFLSLGLGDPYPVSALHGRRAGDLLDEVIARMPSSPLSDEYIPNYGLDQDLTAVGDQKTPRVALVGRPNVGKSTLFNRLVGEDRAVVHDMPGTTRDSIDTLVETEDGPVIFVDTAGMRRRSRIDDSAEYYSLVRALRAVDGSDIALFVIDATQGITAQDQRLAERIDAAGCPIVIMLNKWELIEDAEERERIDLEVKRKLYFVDDAPVLKVSALTGKGVHKLRPVLQEAILQYHRRIPTRDVNRVIADAQQRQPAGGGAKVMYALQGATDPPTFTLFVNRELPHTYLRYLERSIREAFNFGSTPLKLRVRKRSD</sequence>
<dbReference type="GO" id="GO:0043022">
    <property type="term" value="F:ribosome binding"/>
    <property type="evidence" value="ECO:0007669"/>
    <property type="project" value="TreeGrafter"/>
</dbReference>
<dbReference type="FunFam" id="3.40.50.300:FF:000057">
    <property type="entry name" value="GTPase Der"/>
    <property type="match status" value="1"/>
</dbReference>
<keyword evidence="6" id="KW-0342">GTP-binding</keyword>
<evidence type="ECO:0000256" key="7">
    <source>
        <dbReference type="ARBA" id="ARBA00032345"/>
    </source>
</evidence>
<dbReference type="PANTHER" id="PTHR43834">
    <property type="entry name" value="GTPASE DER"/>
    <property type="match status" value="1"/>
</dbReference>
<dbReference type="EMBL" id="CAFBQJ010000069">
    <property type="protein sequence ID" value="CAB5047805.1"/>
    <property type="molecule type" value="Genomic_DNA"/>
</dbReference>
<dbReference type="SUPFAM" id="SSF52540">
    <property type="entry name" value="P-loop containing nucleoside triphosphate hydrolases"/>
    <property type="match status" value="2"/>
</dbReference>
<dbReference type="Pfam" id="PF14714">
    <property type="entry name" value="KH_dom-like"/>
    <property type="match status" value="1"/>
</dbReference>
<dbReference type="FunFam" id="3.40.50.300:FF:000040">
    <property type="entry name" value="GTPase Der"/>
    <property type="match status" value="1"/>
</dbReference>
<evidence type="ECO:0000313" key="12">
    <source>
        <dbReference type="EMBL" id="CAB5047805.1"/>
    </source>
</evidence>
<feature type="domain" description="EngA-type G" evidence="8">
    <location>
        <begin position="10"/>
        <end position="173"/>
    </location>
</feature>
<dbReference type="GO" id="GO:0042254">
    <property type="term" value="P:ribosome biogenesis"/>
    <property type="evidence" value="ECO:0007669"/>
    <property type="project" value="UniProtKB-KW"/>
</dbReference>
<dbReference type="GO" id="GO:0005525">
    <property type="term" value="F:GTP binding"/>
    <property type="evidence" value="ECO:0007669"/>
    <property type="project" value="UniProtKB-KW"/>
</dbReference>
<evidence type="ECO:0000256" key="3">
    <source>
        <dbReference type="ARBA" id="ARBA00022517"/>
    </source>
</evidence>
<organism evidence="11">
    <name type="scientific">freshwater metagenome</name>
    <dbReference type="NCBI Taxonomy" id="449393"/>
    <lineage>
        <taxon>unclassified sequences</taxon>
        <taxon>metagenomes</taxon>
        <taxon>ecological metagenomes</taxon>
    </lineage>
</organism>
<evidence type="ECO:0000256" key="4">
    <source>
        <dbReference type="ARBA" id="ARBA00022737"/>
    </source>
</evidence>
<evidence type="ECO:0000313" key="11">
    <source>
        <dbReference type="EMBL" id="CAB4788405.1"/>
    </source>
</evidence>
<dbReference type="InterPro" id="IPR031166">
    <property type="entry name" value="G_ENGA"/>
</dbReference>
<evidence type="ECO:0000256" key="5">
    <source>
        <dbReference type="ARBA" id="ARBA00022741"/>
    </source>
</evidence>
<dbReference type="PIRSF" id="PIRSF006485">
    <property type="entry name" value="GTP-binding_EngA"/>
    <property type="match status" value="1"/>
</dbReference>
<dbReference type="InterPro" id="IPR015946">
    <property type="entry name" value="KH_dom-like_a/b"/>
</dbReference>
<dbReference type="Gene3D" id="3.30.300.20">
    <property type="match status" value="1"/>
</dbReference>
<dbReference type="NCBIfam" id="TIGR00231">
    <property type="entry name" value="small_GTP"/>
    <property type="match status" value="2"/>
</dbReference>
<dbReference type="EMBL" id="CAEZUK010000202">
    <property type="protein sequence ID" value="CAB4607251.1"/>
    <property type="molecule type" value="Genomic_DNA"/>
</dbReference>
<keyword evidence="4" id="KW-0677">Repeat</keyword>
<reference evidence="11" key="1">
    <citation type="submission" date="2020-05" db="EMBL/GenBank/DDBJ databases">
        <authorList>
            <person name="Chiriac C."/>
            <person name="Salcher M."/>
            <person name="Ghai R."/>
            <person name="Kavagutti S V."/>
        </authorList>
    </citation>
    <scope>NUCLEOTIDE SEQUENCE</scope>
</reference>
<protein>
    <recommendedName>
        <fullName evidence="2">GTPase Der</fullName>
    </recommendedName>
    <alternativeName>
        <fullName evidence="7">GTP-binding protein EngA</fullName>
    </alternativeName>
</protein>
<dbReference type="InterPro" id="IPR005225">
    <property type="entry name" value="Small_GTP-bd"/>
</dbReference>
<proteinExistence type="inferred from homology"/>
<dbReference type="CDD" id="cd01894">
    <property type="entry name" value="EngA1"/>
    <property type="match status" value="1"/>
</dbReference>
<evidence type="ECO:0000256" key="1">
    <source>
        <dbReference type="ARBA" id="ARBA00008279"/>
    </source>
</evidence>
<dbReference type="InterPro" id="IPR027417">
    <property type="entry name" value="P-loop_NTPase"/>
</dbReference>
<evidence type="ECO:0000313" key="9">
    <source>
        <dbReference type="EMBL" id="CAB4607251.1"/>
    </source>
</evidence>
<dbReference type="InterPro" id="IPR032859">
    <property type="entry name" value="KH_dom-like"/>
</dbReference>
<accession>A0A6J6WXB9</accession>
<dbReference type="EMBL" id="CAEZZV010000197">
    <property type="protein sequence ID" value="CAB4788405.1"/>
    <property type="molecule type" value="Genomic_DNA"/>
</dbReference>
<dbReference type="Gene3D" id="3.40.50.300">
    <property type="entry name" value="P-loop containing nucleotide triphosphate hydrolases"/>
    <property type="match status" value="2"/>
</dbReference>
<gene>
    <name evidence="9" type="ORF">UFOPK1820_01130</name>
    <name evidence="10" type="ORF">UFOPK1960_00409</name>
    <name evidence="11" type="ORF">UFOPK2921_01279</name>
    <name evidence="12" type="ORF">UFOPK4275_00514</name>
</gene>
<dbReference type="InterPro" id="IPR006073">
    <property type="entry name" value="GTP-bd"/>
</dbReference>
<dbReference type="PROSITE" id="PS51712">
    <property type="entry name" value="G_ENGA"/>
    <property type="match status" value="2"/>
</dbReference>
<dbReference type="HAMAP" id="MF_00195">
    <property type="entry name" value="GTPase_Der"/>
    <property type="match status" value="1"/>
</dbReference>
<dbReference type="PANTHER" id="PTHR43834:SF6">
    <property type="entry name" value="GTPASE DER"/>
    <property type="match status" value="1"/>
</dbReference>
<name>A0A6J6WXB9_9ZZZZ</name>
<keyword evidence="5" id="KW-0547">Nucleotide-binding</keyword>
<dbReference type="InterPro" id="IPR016484">
    <property type="entry name" value="GTPase_Der"/>
</dbReference>
<dbReference type="PRINTS" id="PR00326">
    <property type="entry name" value="GTP1OBG"/>
</dbReference>
<dbReference type="EMBL" id="CAEZVL010000041">
    <property type="protein sequence ID" value="CAB4626329.1"/>
    <property type="molecule type" value="Genomic_DNA"/>
</dbReference>
<comment type="similarity">
    <text evidence="1">Belongs to the TRAFAC class TrmE-Era-EngA-EngB-Septin-like GTPase superfamily. EngA (Der) GTPase family.</text>
</comment>